<keyword evidence="3" id="KW-1185">Reference proteome</keyword>
<evidence type="ECO:0000256" key="1">
    <source>
        <dbReference type="SAM" id="MobiDB-lite"/>
    </source>
</evidence>
<reference evidence="2" key="2">
    <citation type="submission" date="2023-05" db="EMBL/GenBank/DDBJ databases">
        <authorList>
            <consortium name="Lawrence Berkeley National Laboratory"/>
            <person name="Steindorff A."/>
            <person name="Hensen N."/>
            <person name="Bonometti L."/>
            <person name="Westerberg I."/>
            <person name="Brannstrom I.O."/>
            <person name="Guillou S."/>
            <person name="Cros-Aarteil S."/>
            <person name="Calhoun S."/>
            <person name="Haridas S."/>
            <person name="Kuo A."/>
            <person name="Mondo S."/>
            <person name="Pangilinan J."/>
            <person name="Riley R."/>
            <person name="Labutti K."/>
            <person name="Andreopoulos B."/>
            <person name="Lipzen A."/>
            <person name="Chen C."/>
            <person name="Yanf M."/>
            <person name="Daum C."/>
            <person name="Ng V."/>
            <person name="Clum A."/>
            <person name="Ohm R."/>
            <person name="Martin F."/>
            <person name="Silar P."/>
            <person name="Natvig D."/>
            <person name="Lalanne C."/>
            <person name="Gautier V."/>
            <person name="Ament-Velasquez S.L."/>
            <person name="Kruys A."/>
            <person name="Hutchinson M.I."/>
            <person name="Powell A.J."/>
            <person name="Barry K."/>
            <person name="Miller A.N."/>
            <person name="Grigoriev I.V."/>
            <person name="Debuchy R."/>
            <person name="Gladieux P."/>
            <person name="Thoren M.H."/>
            <person name="Johannesson H."/>
        </authorList>
    </citation>
    <scope>NUCLEOTIDE SEQUENCE</scope>
    <source>
        <strain evidence="2">CBS 123565</strain>
    </source>
</reference>
<dbReference type="AlphaFoldDB" id="A0AAN6UN46"/>
<proteinExistence type="predicted"/>
<reference evidence="2" key="1">
    <citation type="journal article" date="2023" name="Mol. Phylogenet. Evol.">
        <title>Genome-scale phylogeny and comparative genomics of the fungal order Sordariales.</title>
        <authorList>
            <person name="Hensen N."/>
            <person name="Bonometti L."/>
            <person name="Westerberg I."/>
            <person name="Brannstrom I.O."/>
            <person name="Guillou S."/>
            <person name="Cros-Aarteil S."/>
            <person name="Calhoun S."/>
            <person name="Haridas S."/>
            <person name="Kuo A."/>
            <person name="Mondo S."/>
            <person name="Pangilinan J."/>
            <person name="Riley R."/>
            <person name="LaButti K."/>
            <person name="Andreopoulos B."/>
            <person name="Lipzen A."/>
            <person name="Chen C."/>
            <person name="Yan M."/>
            <person name="Daum C."/>
            <person name="Ng V."/>
            <person name="Clum A."/>
            <person name="Steindorff A."/>
            <person name="Ohm R.A."/>
            <person name="Martin F."/>
            <person name="Silar P."/>
            <person name="Natvig D.O."/>
            <person name="Lalanne C."/>
            <person name="Gautier V."/>
            <person name="Ament-Velasquez S.L."/>
            <person name="Kruys A."/>
            <person name="Hutchinson M.I."/>
            <person name="Powell A.J."/>
            <person name="Barry K."/>
            <person name="Miller A.N."/>
            <person name="Grigoriev I.V."/>
            <person name="Debuchy R."/>
            <person name="Gladieux P."/>
            <person name="Hiltunen Thoren M."/>
            <person name="Johannesson H."/>
        </authorList>
    </citation>
    <scope>NUCLEOTIDE SEQUENCE</scope>
    <source>
        <strain evidence="2">CBS 123565</strain>
    </source>
</reference>
<evidence type="ECO:0000313" key="2">
    <source>
        <dbReference type="EMBL" id="KAK4135844.1"/>
    </source>
</evidence>
<organism evidence="2 3">
    <name type="scientific">Trichocladium antarcticum</name>
    <dbReference type="NCBI Taxonomy" id="1450529"/>
    <lineage>
        <taxon>Eukaryota</taxon>
        <taxon>Fungi</taxon>
        <taxon>Dikarya</taxon>
        <taxon>Ascomycota</taxon>
        <taxon>Pezizomycotina</taxon>
        <taxon>Sordariomycetes</taxon>
        <taxon>Sordariomycetidae</taxon>
        <taxon>Sordariales</taxon>
        <taxon>Chaetomiaceae</taxon>
        <taxon>Trichocladium</taxon>
    </lineage>
</organism>
<gene>
    <name evidence="2" type="ORF">BT67DRAFT_262684</name>
</gene>
<comment type="caution">
    <text evidence="2">The sequence shown here is derived from an EMBL/GenBank/DDBJ whole genome shotgun (WGS) entry which is preliminary data.</text>
</comment>
<protein>
    <submittedName>
        <fullName evidence="2">Uncharacterized protein</fullName>
    </submittedName>
</protein>
<accession>A0AAN6UN46</accession>
<name>A0AAN6UN46_9PEZI</name>
<feature type="region of interest" description="Disordered" evidence="1">
    <location>
        <begin position="133"/>
        <end position="175"/>
    </location>
</feature>
<sequence length="175" mass="19671">MRSHHAPGTDTDKRCHFHHVVFSFRPRVFFFFGITSSSRTLSCVRLHITRAARRSTTWTQHLRAARHRAFRKAATGLQPPASGQPRHGRHSTATPCSLEPPAALIGRSSRKLPHSRSRSMLCTSRRGFLASWHRHQPHEPPSTLPSFTDVSREPAQGTSDFRLDSSPSPHEFPGA</sequence>
<dbReference type="EMBL" id="MU853405">
    <property type="protein sequence ID" value="KAK4135844.1"/>
    <property type="molecule type" value="Genomic_DNA"/>
</dbReference>
<evidence type="ECO:0000313" key="3">
    <source>
        <dbReference type="Proteomes" id="UP001304895"/>
    </source>
</evidence>
<dbReference type="Proteomes" id="UP001304895">
    <property type="component" value="Unassembled WGS sequence"/>
</dbReference>
<feature type="region of interest" description="Disordered" evidence="1">
    <location>
        <begin position="75"/>
        <end position="101"/>
    </location>
</feature>